<dbReference type="EMBL" id="PFBX01000045">
    <property type="protein sequence ID" value="PIT87232.1"/>
    <property type="molecule type" value="Genomic_DNA"/>
</dbReference>
<evidence type="ECO:0000313" key="3">
    <source>
        <dbReference type="EMBL" id="PIT87232.1"/>
    </source>
</evidence>
<sequence>MKYKIILNILSWLIRLKRLTWWFGGQTHGILAKIFGPIIRLVGYFVFIFRFKLSRKLGVNTGLNRKLFKRDNLQIIILFFLFFLALPQTKIYSKSDNLIPGQDTIAYTLVKGPEELGRFEEVYPDNSVYSATNKSGWKAGSLSSEDYVATDYLQHQIELAAGFVAGGTAHTNPIIFPGANAVGSDRTTIIDHTVLEGETVGAIALQYGISVASVLWENNLTALSYIRPGDVLRILPVSGIRHTVVSGDTLIKIAGLYGGQVSQIASFNKLKADGSNLRVGQIIIIPDGVKYYAPTQATASYIAPASNYSGKVPASSSGSPSVSGFVWPSALHMITQYYSWAHPAIDVSGPVGRSYGTAIYAAKSGTVEVATQSGWNYGYGNYIIINHGGGYKTLYGHNSTVLVSPGDYVVAGQTISLMGNTGRVYGIDGVHLHFELQVNGINVNPLNYVR</sequence>
<dbReference type="Pfam" id="PF01476">
    <property type="entry name" value="LysM"/>
    <property type="match status" value="2"/>
</dbReference>
<dbReference type="SUPFAM" id="SSF54106">
    <property type="entry name" value="LysM domain"/>
    <property type="match status" value="2"/>
</dbReference>
<dbReference type="CDD" id="cd00118">
    <property type="entry name" value="LysM"/>
    <property type="match status" value="2"/>
</dbReference>
<dbReference type="InterPro" id="IPR036779">
    <property type="entry name" value="LysM_dom_sf"/>
</dbReference>
<dbReference type="SUPFAM" id="SSF51261">
    <property type="entry name" value="Duplicated hybrid motif"/>
    <property type="match status" value="1"/>
</dbReference>
<protein>
    <recommendedName>
        <fullName evidence="2">LysM domain-containing protein</fullName>
    </recommendedName>
</protein>
<reference evidence="4" key="1">
    <citation type="submission" date="2017-09" db="EMBL/GenBank/DDBJ databases">
        <title>Depth-based differentiation of microbial function through sediment-hosted aquifers and enrichment of novel symbionts in the deep terrestrial subsurface.</title>
        <authorList>
            <person name="Probst A.J."/>
            <person name="Ladd B."/>
            <person name="Jarett J.K."/>
            <person name="Geller-Mcgrath D.E."/>
            <person name="Sieber C.M.K."/>
            <person name="Emerson J.B."/>
            <person name="Anantharaman K."/>
            <person name="Thomas B.C."/>
            <person name="Malmstrom R."/>
            <person name="Stieglmeier M."/>
            <person name="Klingl A."/>
            <person name="Woyke T."/>
            <person name="Ryan C.M."/>
            <person name="Banfield J.F."/>
        </authorList>
    </citation>
    <scope>NUCLEOTIDE SEQUENCE [LARGE SCALE GENOMIC DNA]</scope>
</reference>
<dbReference type="Pfam" id="PF01551">
    <property type="entry name" value="Peptidase_M23"/>
    <property type="match status" value="1"/>
</dbReference>
<dbReference type="InterPro" id="IPR018392">
    <property type="entry name" value="LysM"/>
</dbReference>
<dbReference type="CDD" id="cd12797">
    <property type="entry name" value="M23_peptidase"/>
    <property type="match status" value="1"/>
</dbReference>
<evidence type="ECO:0000313" key="4">
    <source>
        <dbReference type="Proteomes" id="UP000231183"/>
    </source>
</evidence>
<keyword evidence="1" id="KW-0812">Transmembrane</keyword>
<dbReference type="PANTHER" id="PTHR21666:SF270">
    <property type="entry name" value="MUREIN HYDROLASE ACTIVATOR ENVC"/>
    <property type="match status" value="1"/>
</dbReference>
<name>A0A2M6W371_9BACT</name>
<dbReference type="InterPro" id="IPR016047">
    <property type="entry name" value="M23ase_b-sheet_dom"/>
</dbReference>
<comment type="caution">
    <text evidence="3">The sequence shown here is derived from an EMBL/GenBank/DDBJ whole genome shotgun (WGS) entry which is preliminary data.</text>
</comment>
<dbReference type="SMART" id="SM00257">
    <property type="entry name" value="LysM"/>
    <property type="match status" value="2"/>
</dbReference>
<feature type="transmembrane region" description="Helical" evidence="1">
    <location>
        <begin position="30"/>
        <end position="51"/>
    </location>
</feature>
<organism evidence="3 4">
    <name type="scientific">Candidatus Magasanikbacteria bacterium CG10_big_fil_rev_8_21_14_0_10_40_10</name>
    <dbReference type="NCBI Taxonomy" id="1974648"/>
    <lineage>
        <taxon>Bacteria</taxon>
        <taxon>Candidatus Magasanikiibacteriota</taxon>
    </lineage>
</organism>
<dbReference type="AlphaFoldDB" id="A0A2M6W371"/>
<gene>
    <name evidence="3" type="ORF">COU31_03995</name>
</gene>
<dbReference type="InterPro" id="IPR011055">
    <property type="entry name" value="Dup_hybrid_motif"/>
</dbReference>
<keyword evidence="1" id="KW-1133">Transmembrane helix</keyword>
<feature type="transmembrane region" description="Helical" evidence="1">
    <location>
        <begin position="72"/>
        <end position="89"/>
    </location>
</feature>
<dbReference type="GO" id="GO:0004222">
    <property type="term" value="F:metalloendopeptidase activity"/>
    <property type="evidence" value="ECO:0007669"/>
    <property type="project" value="TreeGrafter"/>
</dbReference>
<dbReference type="PANTHER" id="PTHR21666">
    <property type="entry name" value="PEPTIDASE-RELATED"/>
    <property type="match status" value="1"/>
</dbReference>
<feature type="domain" description="LysM" evidence="2">
    <location>
        <begin position="240"/>
        <end position="285"/>
    </location>
</feature>
<dbReference type="Gene3D" id="3.10.350.10">
    <property type="entry name" value="LysM domain"/>
    <property type="match status" value="2"/>
</dbReference>
<feature type="domain" description="LysM" evidence="2">
    <location>
        <begin position="190"/>
        <end position="234"/>
    </location>
</feature>
<evidence type="ECO:0000259" key="2">
    <source>
        <dbReference type="PROSITE" id="PS51782"/>
    </source>
</evidence>
<accession>A0A2M6W371</accession>
<keyword evidence="1" id="KW-0472">Membrane</keyword>
<dbReference type="PROSITE" id="PS51782">
    <property type="entry name" value="LYSM"/>
    <property type="match status" value="2"/>
</dbReference>
<dbReference type="InterPro" id="IPR050570">
    <property type="entry name" value="Cell_wall_metabolism_enzyme"/>
</dbReference>
<dbReference type="Proteomes" id="UP000231183">
    <property type="component" value="Unassembled WGS sequence"/>
</dbReference>
<proteinExistence type="predicted"/>
<evidence type="ECO:0000256" key="1">
    <source>
        <dbReference type="SAM" id="Phobius"/>
    </source>
</evidence>
<dbReference type="Gene3D" id="2.70.70.10">
    <property type="entry name" value="Glucose Permease (Domain IIA)"/>
    <property type="match status" value="1"/>
</dbReference>